<comment type="catalytic activity">
    <reaction evidence="9">
        <text>9-hexadecanoyloxy-octadecanoate + H2O = 9-hydroxy-octadecanoate + hexadecanoate + H(+)</text>
        <dbReference type="Rhea" id="RHEA:52052"/>
        <dbReference type="ChEBI" id="CHEBI:7896"/>
        <dbReference type="ChEBI" id="CHEBI:15377"/>
        <dbReference type="ChEBI" id="CHEBI:15378"/>
        <dbReference type="ChEBI" id="CHEBI:83670"/>
        <dbReference type="ChEBI" id="CHEBI:136286"/>
    </reaction>
    <physiologicalReaction direction="left-to-right" evidence="9">
        <dbReference type="Rhea" id="RHEA:52053"/>
    </physiologicalReaction>
</comment>
<keyword evidence="5 17" id="KW-1133">Transmembrane helix</keyword>
<dbReference type="Proteomes" id="UP000053766">
    <property type="component" value="Unassembled WGS sequence"/>
</dbReference>
<evidence type="ECO:0000256" key="11">
    <source>
        <dbReference type="ARBA" id="ARBA00048701"/>
    </source>
</evidence>
<comment type="catalytic activity">
    <reaction evidence="16">
        <text>12-(9Z-hexadecenoyloxy)-octadecanoate + H2O = 12-hydroxyoctadecanoate + (9Z)-hexadecenoate + H(+)</text>
        <dbReference type="Rhea" id="RHEA:52072"/>
        <dbReference type="ChEBI" id="CHEBI:15377"/>
        <dbReference type="ChEBI" id="CHEBI:15378"/>
        <dbReference type="ChEBI" id="CHEBI:32372"/>
        <dbReference type="ChEBI" id="CHEBI:84201"/>
        <dbReference type="ChEBI" id="CHEBI:136312"/>
    </reaction>
    <physiologicalReaction direction="left-to-right" evidence="16">
        <dbReference type="Rhea" id="RHEA:52073"/>
    </physiologicalReaction>
</comment>
<evidence type="ECO:0000256" key="15">
    <source>
        <dbReference type="ARBA" id="ARBA00049322"/>
    </source>
</evidence>
<dbReference type="Pfam" id="PF04750">
    <property type="entry name" value="Far-17a_AIG1"/>
    <property type="match status" value="1"/>
</dbReference>
<evidence type="ECO:0000256" key="5">
    <source>
        <dbReference type="ARBA" id="ARBA00022989"/>
    </source>
</evidence>
<feature type="transmembrane region" description="Helical" evidence="17">
    <location>
        <begin position="36"/>
        <end position="60"/>
    </location>
</feature>
<comment type="catalytic activity">
    <reaction evidence="12">
        <text>9-(9Z-octadecenoyloxy)-octadecanoate + H2O = 9-hydroxy-octadecanoate + (9Z)-octadecenoate + H(+)</text>
        <dbReference type="Rhea" id="RHEA:52048"/>
        <dbReference type="ChEBI" id="CHEBI:15377"/>
        <dbReference type="ChEBI" id="CHEBI:15378"/>
        <dbReference type="ChEBI" id="CHEBI:30823"/>
        <dbReference type="ChEBI" id="CHEBI:136282"/>
        <dbReference type="ChEBI" id="CHEBI:136286"/>
    </reaction>
    <physiologicalReaction direction="left-to-right" evidence="12">
        <dbReference type="Rhea" id="RHEA:52049"/>
    </physiologicalReaction>
</comment>
<feature type="transmembrane region" description="Helical" evidence="17">
    <location>
        <begin position="7"/>
        <end position="24"/>
    </location>
</feature>
<dbReference type="GO" id="GO:0016020">
    <property type="term" value="C:membrane"/>
    <property type="evidence" value="ECO:0007669"/>
    <property type="project" value="InterPro"/>
</dbReference>
<comment type="catalytic activity">
    <reaction evidence="1">
        <text>9-(9Z-hexadecenoyloxy)-octadecanoate + H2O = (9Z)-hexadecenoate + 9-hydroxy-octadecanoate + H(+)</text>
        <dbReference type="Rhea" id="RHEA:52068"/>
        <dbReference type="ChEBI" id="CHEBI:15377"/>
        <dbReference type="ChEBI" id="CHEBI:15378"/>
        <dbReference type="ChEBI" id="CHEBI:32372"/>
        <dbReference type="ChEBI" id="CHEBI:136286"/>
        <dbReference type="ChEBI" id="CHEBI:136309"/>
    </reaction>
    <physiologicalReaction direction="left-to-right" evidence="1">
        <dbReference type="Rhea" id="RHEA:52069"/>
    </physiologicalReaction>
</comment>
<protein>
    <submittedName>
        <fullName evidence="18">Uncharacterized protein</fullName>
    </submittedName>
</protein>
<dbReference type="GO" id="GO:0012505">
    <property type="term" value="C:endomembrane system"/>
    <property type="evidence" value="ECO:0007669"/>
    <property type="project" value="UniProtKB-SubCell"/>
</dbReference>
<reference evidence="18 19" key="1">
    <citation type="submission" date="2013-11" db="EMBL/GenBank/DDBJ databases">
        <title>Draft genome of the bovine lungworm Dictyocaulus viviparus.</title>
        <authorList>
            <person name="Mitreva M."/>
        </authorList>
    </citation>
    <scope>NUCLEOTIDE SEQUENCE [LARGE SCALE GENOMIC DNA]</scope>
    <source>
        <strain evidence="18 19">HannoverDv2000</strain>
    </source>
</reference>
<comment type="similarity">
    <text evidence="3">Belongs to the AIG1 family.</text>
</comment>
<dbReference type="AlphaFoldDB" id="A0A0D8XUM0"/>
<evidence type="ECO:0000256" key="17">
    <source>
        <dbReference type="SAM" id="Phobius"/>
    </source>
</evidence>
<comment type="catalytic activity">
    <reaction evidence="11">
        <text>12-(9Z-octadecenoyloxy)-octadecanoate + H2O = 12-hydroxyoctadecanoate + (9Z)-octadecenoate + H(+)</text>
        <dbReference type="Rhea" id="RHEA:52060"/>
        <dbReference type="ChEBI" id="CHEBI:15377"/>
        <dbReference type="ChEBI" id="CHEBI:15378"/>
        <dbReference type="ChEBI" id="CHEBI:30823"/>
        <dbReference type="ChEBI" id="CHEBI:84201"/>
        <dbReference type="ChEBI" id="CHEBI:136302"/>
    </reaction>
    <physiologicalReaction direction="left-to-right" evidence="11">
        <dbReference type="Rhea" id="RHEA:52061"/>
    </physiologicalReaction>
</comment>
<dbReference type="OrthoDB" id="1898221at2759"/>
<dbReference type="EMBL" id="KN716370">
    <property type="protein sequence ID" value="KJH46081.1"/>
    <property type="molecule type" value="Genomic_DNA"/>
</dbReference>
<reference evidence="19" key="2">
    <citation type="journal article" date="2016" name="Sci. Rep.">
        <title>Dictyocaulus viviparus genome, variome and transcriptome elucidate lungworm biology and support future intervention.</title>
        <authorList>
            <person name="McNulty S.N."/>
            <person name="Strube C."/>
            <person name="Rosa B.A."/>
            <person name="Martin J.C."/>
            <person name="Tyagi R."/>
            <person name="Choi Y.J."/>
            <person name="Wang Q."/>
            <person name="Hallsworth Pepin K."/>
            <person name="Zhang X."/>
            <person name="Ozersky P."/>
            <person name="Wilson R.K."/>
            <person name="Sternberg P.W."/>
            <person name="Gasser R.B."/>
            <person name="Mitreva M."/>
        </authorList>
    </citation>
    <scope>NUCLEOTIDE SEQUENCE [LARGE SCALE GENOMIC DNA]</scope>
    <source>
        <strain evidence="19">HannoverDv2000</strain>
    </source>
</reference>
<proteinExistence type="inferred from homology"/>
<comment type="catalytic activity">
    <reaction evidence="8">
        <text>13-octadecanoyloxy-octadecanoate + H2O = 13-hydroxy-octadecanoate + octadecanoate + H(+)</text>
        <dbReference type="Rhea" id="RHEA:52084"/>
        <dbReference type="ChEBI" id="CHEBI:15377"/>
        <dbReference type="ChEBI" id="CHEBI:15378"/>
        <dbReference type="ChEBI" id="CHEBI:25629"/>
        <dbReference type="ChEBI" id="CHEBI:136304"/>
        <dbReference type="ChEBI" id="CHEBI:136335"/>
    </reaction>
    <physiologicalReaction direction="left-to-right" evidence="8">
        <dbReference type="Rhea" id="RHEA:52085"/>
    </physiologicalReaction>
</comment>
<evidence type="ECO:0000256" key="1">
    <source>
        <dbReference type="ARBA" id="ARBA00000923"/>
    </source>
</evidence>
<keyword evidence="4 17" id="KW-0812">Transmembrane</keyword>
<accession>A0A0D8XUM0</accession>
<evidence type="ECO:0000256" key="16">
    <source>
        <dbReference type="ARBA" id="ARBA00049428"/>
    </source>
</evidence>
<comment type="catalytic activity">
    <reaction evidence="14">
        <text>13-(9Z-octadecenoyloxy)-octadecanoate + H2O = 13-hydroxy-octadecanoate + (9Z)-octadecenoate + H(+)</text>
        <dbReference type="Rhea" id="RHEA:52064"/>
        <dbReference type="ChEBI" id="CHEBI:15377"/>
        <dbReference type="ChEBI" id="CHEBI:15378"/>
        <dbReference type="ChEBI" id="CHEBI:30823"/>
        <dbReference type="ChEBI" id="CHEBI:136303"/>
        <dbReference type="ChEBI" id="CHEBI:136304"/>
    </reaction>
    <physiologicalReaction direction="left-to-right" evidence="14">
        <dbReference type="Rhea" id="RHEA:52065"/>
    </physiologicalReaction>
</comment>
<sequence>MEFMLHFMCFRILAVRLFDGYWLYPILELLGLEHLAMFFPVLVIGYYFLIRLSTIIPLLLSGYSQASSKSQHKYKKFQ</sequence>
<comment type="catalytic activity">
    <reaction evidence="15">
        <text>13-(9Z-hexadecenoyloxy)-octadecanoate + H2O = 13-hydroxy-octadecanoate + (9Z)-hexadecenoate + H(+)</text>
        <dbReference type="Rhea" id="RHEA:52076"/>
        <dbReference type="ChEBI" id="CHEBI:15377"/>
        <dbReference type="ChEBI" id="CHEBI:15378"/>
        <dbReference type="ChEBI" id="CHEBI:32372"/>
        <dbReference type="ChEBI" id="CHEBI:136304"/>
        <dbReference type="ChEBI" id="CHEBI:136315"/>
    </reaction>
    <physiologicalReaction direction="left-to-right" evidence="15">
        <dbReference type="Rhea" id="RHEA:52077"/>
    </physiologicalReaction>
</comment>
<evidence type="ECO:0000256" key="2">
    <source>
        <dbReference type="ARBA" id="ARBA00004127"/>
    </source>
</evidence>
<gene>
    <name evidence="18" type="ORF">DICVIV_07851</name>
</gene>
<comment type="catalytic activity">
    <reaction evidence="13">
        <text>9-octadecanoyloxy-octadecanoate + H2O = 9-hydroxy-octadecanoate + octadecanoate + H(+)</text>
        <dbReference type="Rhea" id="RHEA:52096"/>
        <dbReference type="ChEBI" id="CHEBI:15377"/>
        <dbReference type="ChEBI" id="CHEBI:15378"/>
        <dbReference type="ChEBI" id="CHEBI:25629"/>
        <dbReference type="ChEBI" id="CHEBI:136286"/>
        <dbReference type="ChEBI" id="CHEBI:136373"/>
    </reaction>
    <physiologicalReaction direction="left-to-right" evidence="13">
        <dbReference type="Rhea" id="RHEA:52097"/>
    </physiologicalReaction>
</comment>
<evidence type="ECO:0000256" key="4">
    <source>
        <dbReference type="ARBA" id="ARBA00022692"/>
    </source>
</evidence>
<evidence type="ECO:0000256" key="13">
    <source>
        <dbReference type="ARBA" id="ARBA00049221"/>
    </source>
</evidence>
<comment type="subcellular location">
    <subcellularLocation>
        <location evidence="2">Endomembrane system</location>
        <topology evidence="2">Multi-pass membrane protein</topology>
    </subcellularLocation>
</comment>
<comment type="catalytic activity">
    <reaction evidence="10">
        <text>12-octadecanoyloxy-octadecanoate + H2O = 12-hydroxyoctadecanoate + octadecanoate + H(+)</text>
        <dbReference type="Rhea" id="RHEA:52080"/>
        <dbReference type="ChEBI" id="CHEBI:15377"/>
        <dbReference type="ChEBI" id="CHEBI:15378"/>
        <dbReference type="ChEBI" id="CHEBI:25629"/>
        <dbReference type="ChEBI" id="CHEBI:84201"/>
        <dbReference type="ChEBI" id="CHEBI:136330"/>
    </reaction>
    <physiologicalReaction direction="left-to-right" evidence="10">
        <dbReference type="Rhea" id="RHEA:52081"/>
    </physiologicalReaction>
</comment>
<evidence type="ECO:0000256" key="12">
    <source>
        <dbReference type="ARBA" id="ARBA00048800"/>
    </source>
</evidence>
<evidence type="ECO:0000256" key="6">
    <source>
        <dbReference type="ARBA" id="ARBA00023136"/>
    </source>
</evidence>
<evidence type="ECO:0000256" key="14">
    <source>
        <dbReference type="ARBA" id="ARBA00049296"/>
    </source>
</evidence>
<evidence type="ECO:0000256" key="9">
    <source>
        <dbReference type="ARBA" id="ARBA00047863"/>
    </source>
</evidence>
<evidence type="ECO:0000256" key="7">
    <source>
        <dbReference type="ARBA" id="ARBA00047368"/>
    </source>
</evidence>
<comment type="catalytic activity">
    <reaction evidence="7">
        <text>12-hexadecanoyloxy-octadecanoate + H2O = 12-hydroxyoctadecanoate + hexadecanoate + H(+)</text>
        <dbReference type="Rhea" id="RHEA:52056"/>
        <dbReference type="ChEBI" id="CHEBI:7896"/>
        <dbReference type="ChEBI" id="CHEBI:15377"/>
        <dbReference type="ChEBI" id="CHEBI:15378"/>
        <dbReference type="ChEBI" id="CHEBI:83677"/>
        <dbReference type="ChEBI" id="CHEBI:84201"/>
    </reaction>
    <physiologicalReaction direction="left-to-right" evidence="7">
        <dbReference type="Rhea" id="RHEA:52057"/>
    </physiologicalReaction>
</comment>
<evidence type="ECO:0000256" key="8">
    <source>
        <dbReference type="ARBA" id="ARBA00047427"/>
    </source>
</evidence>
<evidence type="ECO:0000256" key="3">
    <source>
        <dbReference type="ARBA" id="ARBA00009300"/>
    </source>
</evidence>
<dbReference type="InterPro" id="IPR006838">
    <property type="entry name" value="ADTRP_AIG1"/>
</dbReference>
<evidence type="ECO:0000313" key="19">
    <source>
        <dbReference type="Proteomes" id="UP000053766"/>
    </source>
</evidence>
<evidence type="ECO:0000313" key="18">
    <source>
        <dbReference type="EMBL" id="KJH46081.1"/>
    </source>
</evidence>
<keyword evidence="6 17" id="KW-0472">Membrane</keyword>
<keyword evidence="19" id="KW-1185">Reference proteome</keyword>
<name>A0A0D8XUM0_DICVI</name>
<organism evidence="18 19">
    <name type="scientific">Dictyocaulus viviparus</name>
    <name type="common">Bovine lungworm</name>
    <dbReference type="NCBI Taxonomy" id="29172"/>
    <lineage>
        <taxon>Eukaryota</taxon>
        <taxon>Metazoa</taxon>
        <taxon>Ecdysozoa</taxon>
        <taxon>Nematoda</taxon>
        <taxon>Chromadorea</taxon>
        <taxon>Rhabditida</taxon>
        <taxon>Rhabditina</taxon>
        <taxon>Rhabditomorpha</taxon>
        <taxon>Strongyloidea</taxon>
        <taxon>Metastrongylidae</taxon>
        <taxon>Dictyocaulus</taxon>
    </lineage>
</organism>
<evidence type="ECO:0000256" key="10">
    <source>
        <dbReference type="ARBA" id="ARBA00048680"/>
    </source>
</evidence>